<keyword evidence="3" id="KW-1185">Reference proteome</keyword>
<reference evidence="1 2" key="1">
    <citation type="journal article" date="2010" name="Nature">
        <title>Genome sequence of the palaeopolyploid soybean.</title>
        <authorList>
            <person name="Schmutz J."/>
            <person name="Cannon S.B."/>
            <person name="Schlueter J."/>
            <person name="Ma J."/>
            <person name="Mitros T."/>
            <person name="Nelson W."/>
            <person name="Hyten D.L."/>
            <person name="Song Q."/>
            <person name="Thelen J.J."/>
            <person name="Cheng J."/>
            <person name="Xu D."/>
            <person name="Hellsten U."/>
            <person name="May G.D."/>
            <person name="Yu Y."/>
            <person name="Sakurai T."/>
            <person name="Umezawa T."/>
            <person name="Bhattacharyya M.K."/>
            <person name="Sandhu D."/>
            <person name="Valliyodan B."/>
            <person name="Lindquist E."/>
            <person name="Peto M."/>
            <person name="Grant D."/>
            <person name="Shu S."/>
            <person name="Goodstein D."/>
            <person name="Barry K."/>
            <person name="Futrell-Griggs M."/>
            <person name="Abernathy B."/>
            <person name="Du J."/>
            <person name="Tian Z."/>
            <person name="Zhu L."/>
            <person name="Gill N."/>
            <person name="Joshi T."/>
            <person name="Libault M."/>
            <person name="Sethuraman A."/>
            <person name="Zhang X.-C."/>
            <person name="Shinozaki K."/>
            <person name="Nguyen H.T."/>
            <person name="Wing R.A."/>
            <person name="Cregan P."/>
            <person name="Specht J."/>
            <person name="Grimwood J."/>
            <person name="Rokhsar D."/>
            <person name="Stacey G."/>
            <person name="Shoemaker R.C."/>
            <person name="Jackson S.A."/>
        </authorList>
    </citation>
    <scope>NUCLEOTIDE SEQUENCE</scope>
    <source>
        <strain evidence="2">cv. Williams 82</strain>
        <tissue evidence="1">Callus</tissue>
    </source>
</reference>
<evidence type="ECO:0000313" key="1">
    <source>
        <dbReference type="EMBL" id="KRG99356.1"/>
    </source>
</evidence>
<proteinExistence type="predicted"/>
<dbReference type="EnsemblPlants" id="KRG99356">
    <property type="protein sequence ID" value="KRG99356"/>
    <property type="gene ID" value="GLYMA_18G139600"/>
</dbReference>
<sequence>MEGEEEESDWMAPYKNFLIESLLPPDENEARDLKRKDSYYVIFDDELLKVRLTTPLLKCLNNQQADYVMR</sequence>
<dbReference type="InParanoid" id="A0A0R0EZV5"/>
<gene>
    <name evidence="1" type="ORF">GLYMA_18G139600</name>
</gene>
<reference evidence="1" key="3">
    <citation type="submission" date="2018-07" db="EMBL/GenBank/DDBJ databases">
        <title>WGS assembly of Glycine max.</title>
        <authorList>
            <person name="Schmutz J."/>
            <person name="Cannon S."/>
            <person name="Schlueter J."/>
            <person name="Ma J."/>
            <person name="Mitros T."/>
            <person name="Nelson W."/>
            <person name="Hyten D."/>
            <person name="Song Q."/>
            <person name="Thelen J."/>
            <person name="Cheng J."/>
            <person name="Xu D."/>
            <person name="Hellsten U."/>
            <person name="May G."/>
            <person name="Yu Y."/>
            <person name="Sakurai T."/>
            <person name="Umezawa T."/>
            <person name="Bhattacharyya M."/>
            <person name="Sandhu D."/>
            <person name="Valliyodan B."/>
            <person name="Lindquist E."/>
            <person name="Peto M."/>
            <person name="Grant D."/>
            <person name="Shu S."/>
            <person name="Goodstein D."/>
            <person name="Barry K."/>
            <person name="Futrell-Griggs M."/>
            <person name="Abernathy B."/>
            <person name="Du J."/>
            <person name="Tian Z."/>
            <person name="Zhu L."/>
            <person name="Gill N."/>
            <person name="Joshi T."/>
            <person name="Libault M."/>
            <person name="Sethuraman A."/>
            <person name="Zhang X."/>
            <person name="Shinozaki K."/>
            <person name="Nguyen H."/>
            <person name="Wing R."/>
            <person name="Cregan P."/>
            <person name="Specht J."/>
            <person name="Grimwood J."/>
            <person name="Rokhsar D."/>
            <person name="Stacey G."/>
            <person name="Shoemaker R."/>
            <person name="Jackson S."/>
        </authorList>
    </citation>
    <scope>NUCLEOTIDE SEQUENCE</scope>
    <source>
        <tissue evidence="1">Callus</tissue>
    </source>
</reference>
<name>A0A0R0EZV5_SOYBN</name>
<reference evidence="2" key="2">
    <citation type="submission" date="2018-02" db="UniProtKB">
        <authorList>
            <consortium name="EnsemblPlants"/>
        </authorList>
    </citation>
    <scope>IDENTIFICATION</scope>
    <source>
        <strain evidence="2">Williams 82</strain>
    </source>
</reference>
<organism evidence="1">
    <name type="scientific">Glycine max</name>
    <name type="common">Soybean</name>
    <name type="synonym">Glycine hispida</name>
    <dbReference type="NCBI Taxonomy" id="3847"/>
    <lineage>
        <taxon>Eukaryota</taxon>
        <taxon>Viridiplantae</taxon>
        <taxon>Streptophyta</taxon>
        <taxon>Embryophyta</taxon>
        <taxon>Tracheophyta</taxon>
        <taxon>Spermatophyta</taxon>
        <taxon>Magnoliopsida</taxon>
        <taxon>eudicotyledons</taxon>
        <taxon>Gunneridae</taxon>
        <taxon>Pentapetalae</taxon>
        <taxon>rosids</taxon>
        <taxon>fabids</taxon>
        <taxon>Fabales</taxon>
        <taxon>Fabaceae</taxon>
        <taxon>Papilionoideae</taxon>
        <taxon>50 kb inversion clade</taxon>
        <taxon>NPAAA clade</taxon>
        <taxon>indigoferoid/millettioid clade</taxon>
        <taxon>Phaseoleae</taxon>
        <taxon>Glycine</taxon>
        <taxon>Glycine subgen. Soja</taxon>
    </lineage>
</organism>
<dbReference type="AlphaFoldDB" id="A0A0R0EZV5"/>
<evidence type="ECO:0000313" key="2">
    <source>
        <dbReference type="EnsemblPlants" id="KRG99356"/>
    </source>
</evidence>
<protein>
    <submittedName>
        <fullName evidence="1 2">Uncharacterized protein</fullName>
    </submittedName>
</protein>
<evidence type="ECO:0000313" key="3">
    <source>
        <dbReference type="Proteomes" id="UP000008827"/>
    </source>
</evidence>
<accession>A0A0R0EZV5</accession>
<dbReference type="EMBL" id="CM000851">
    <property type="protein sequence ID" value="KRG99356.1"/>
    <property type="molecule type" value="Genomic_DNA"/>
</dbReference>
<dbReference type="Proteomes" id="UP000008827">
    <property type="component" value="Chromosome 18"/>
</dbReference>
<dbReference type="Gramene" id="KRG99356">
    <property type="protein sequence ID" value="KRG99356"/>
    <property type="gene ID" value="GLYMA_18G139600"/>
</dbReference>